<dbReference type="InterPro" id="IPR036259">
    <property type="entry name" value="MFS_trans_sf"/>
</dbReference>
<evidence type="ECO:0000259" key="9">
    <source>
        <dbReference type="PROSITE" id="PS50850"/>
    </source>
</evidence>
<dbReference type="NCBIfam" id="TIGR00711">
    <property type="entry name" value="efflux_EmrB"/>
    <property type="match status" value="1"/>
</dbReference>
<dbReference type="Gene3D" id="1.20.1250.20">
    <property type="entry name" value="MFS general substrate transporter like domains"/>
    <property type="match status" value="1"/>
</dbReference>
<dbReference type="InterPro" id="IPR004638">
    <property type="entry name" value="EmrB-like"/>
</dbReference>
<dbReference type="GO" id="GO:0005886">
    <property type="term" value="C:plasma membrane"/>
    <property type="evidence" value="ECO:0007669"/>
    <property type="project" value="UniProtKB-SubCell"/>
</dbReference>
<comment type="caution">
    <text evidence="10">The sequence shown here is derived from an EMBL/GenBank/DDBJ whole genome shotgun (WGS) entry which is preliminary data.</text>
</comment>
<feature type="transmembrane region" description="Helical" evidence="8">
    <location>
        <begin position="219"/>
        <end position="241"/>
    </location>
</feature>
<dbReference type="PANTHER" id="PTHR42718:SF42">
    <property type="entry name" value="EXPORT PROTEIN"/>
    <property type="match status" value="1"/>
</dbReference>
<organism evidence="10 11">
    <name type="scientific">Nocardioides eburneiflavus</name>
    <dbReference type="NCBI Taxonomy" id="2518372"/>
    <lineage>
        <taxon>Bacteria</taxon>
        <taxon>Bacillati</taxon>
        <taxon>Actinomycetota</taxon>
        <taxon>Actinomycetes</taxon>
        <taxon>Propionibacteriales</taxon>
        <taxon>Nocardioidaceae</taxon>
        <taxon>Nocardioides</taxon>
    </lineage>
</organism>
<evidence type="ECO:0000256" key="7">
    <source>
        <dbReference type="SAM" id="MobiDB-lite"/>
    </source>
</evidence>
<keyword evidence="11" id="KW-1185">Reference proteome</keyword>
<feature type="transmembrane region" description="Helical" evidence="8">
    <location>
        <begin position="102"/>
        <end position="121"/>
    </location>
</feature>
<keyword evidence="2" id="KW-0813">Transport</keyword>
<evidence type="ECO:0000256" key="8">
    <source>
        <dbReference type="SAM" id="Phobius"/>
    </source>
</evidence>
<feature type="transmembrane region" description="Helical" evidence="8">
    <location>
        <begin position="253"/>
        <end position="273"/>
    </location>
</feature>
<protein>
    <submittedName>
        <fullName evidence="10">DHA2 family efflux MFS transporter permease subunit</fullName>
    </submittedName>
</protein>
<name>A0A4Z1CEN6_9ACTN</name>
<evidence type="ECO:0000313" key="10">
    <source>
        <dbReference type="EMBL" id="TGN63147.1"/>
    </source>
</evidence>
<keyword evidence="3" id="KW-1003">Cell membrane</keyword>
<evidence type="ECO:0000256" key="2">
    <source>
        <dbReference type="ARBA" id="ARBA00022448"/>
    </source>
</evidence>
<feature type="transmembrane region" description="Helical" evidence="8">
    <location>
        <begin position="483"/>
        <end position="506"/>
    </location>
</feature>
<feature type="transmembrane region" description="Helical" evidence="8">
    <location>
        <begin position="191"/>
        <end position="213"/>
    </location>
</feature>
<evidence type="ECO:0000256" key="1">
    <source>
        <dbReference type="ARBA" id="ARBA00004651"/>
    </source>
</evidence>
<dbReference type="Gene3D" id="1.20.1720.10">
    <property type="entry name" value="Multidrug resistance protein D"/>
    <property type="match status" value="1"/>
</dbReference>
<feature type="transmembrane region" description="Helical" evidence="8">
    <location>
        <begin position="380"/>
        <end position="401"/>
    </location>
</feature>
<sequence>MGSPDLSCARRGVGGWGWRTSLAIKRLRPVPVKDGASRSRPPVRAPSTPSLGRVSGVSWGTPSARAVVAAATLGSGMTLLDGTVVNVALRTMGEDLDASLAQLQWITNGYFLSLASLILLGGSLGDRLGRRRVFVIGTVWFALASLLCGLAPTAEVLVVARVLQGIGGALLTPGSLAMIQGAFRAEDRSRAIGAWSGLGGIAAALGPLVGGLLVDHASWRWIFLINLPIAAVTVWLAQTWVPESRDPRTQGRFDVAGAVLAALALAGTTWALTDAGGAVTLWAAGCGLVAAVVFVAVERRSRGPMVPLGLFADRTFSAANLMTLVVYAALGAILFFLVLQLQTVGGYNALQAGLSTLPITACMLLLAARGGALGERIGPRVPMTFGPLVMAAGTLLLLRVGPDVTWWRDVAPGLTVFGLGLALMVAPLTATVLAAAPDEVAGVASGINNALARAGSLLAIAALPMAVGLAGDDYRDPARFDTAYGSAVLACAALLVVGGLVSWFTIPRRVQTPTA</sequence>
<dbReference type="InterPro" id="IPR011701">
    <property type="entry name" value="MFS"/>
</dbReference>
<dbReference type="InterPro" id="IPR020846">
    <property type="entry name" value="MFS_dom"/>
</dbReference>
<feature type="domain" description="Major facilitator superfamily (MFS) profile" evidence="9">
    <location>
        <begin position="67"/>
        <end position="510"/>
    </location>
</feature>
<reference evidence="10 11" key="1">
    <citation type="submission" date="2019-04" db="EMBL/GenBank/DDBJ databases">
        <title>Three New Species of Nocardioides, Nocardioides euryhalodurans sp. nov., Nocardioides seonyuensis sp. nov. and Nocardioides eburneoflavus sp. nov. Isolated from Soil.</title>
        <authorList>
            <person name="Roh S.G."/>
            <person name="Lee C."/>
            <person name="Kim M.-K."/>
            <person name="Kim S.B."/>
        </authorList>
    </citation>
    <scope>NUCLEOTIDE SEQUENCE [LARGE SCALE GENOMIC DNA]</scope>
    <source>
        <strain evidence="10 11">MMS17-SY213</strain>
    </source>
</reference>
<dbReference type="Proteomes" id="UP000297496">
    <property type="component" value="Unassembled WGS sequence"/>
</dbReference>
<dbReference type="OrthoDB" id="7375466at2"/>
<feature type="region of interest" description="Disordered" evidence="7">
    <location>
        <begin position="32"/>
        <end position="56"/>
    </location>
</feature>
<proteinExistence type="predicted"/>
<feature type="transmembrane region" description="Helical" evidence="8">
    <location>
        <begin position="347"/>
        <end position="368"/>
    </location>
</feature>
<keyword evidence="5 8" id="KW-1133">Transmembrane helix</keyword>
<evidence type="ECO:0000256" key="6">
    <source>
        <dbReference type="ARBA" id="ARBA00023136"/>
    </source>
</evidence>
<evidence type="ECO:0000256" key="4">
    <source>
        <dbReference type="ARBA" id="ARBA00022692"/>
    </source>
</evidence>
<accession>A0A4Z1CEN6</accession>
<gene>
    <name evidence="10" type="ORF">EXE59_03695</name>
</gene>
<feature type="transmembrane region" description="Helical" evidence="8">
    <location>
        <begin position="133"/>
        <end position="152"/>
    </location>
</feature>
<keyword evidence="4 8" id="KW-0812">Transmembrane</keyword>
<feature type="transmembrane region" description="Helical" evidence="8">
    <location>
        <begin position="450"/>
        <end position="471"/>
    </location>
</feature>
<dbReference type="EMBL" id="SRRO01000001">
    <property type="protein sequence ID" value="TGN63147.1"/>
    <property type="molecule type" value="Genomic_DNA"/>
</dbReference>
<feature type="transmembrane region" description="Helical" evidence="8">
    <location>
        <begin position="413"/>
        <end position="438"/>
    </location>
</feature>
<dbReference type="CDD" id="cd17321">
    <property type="entry name" value="MFS_MMR_MDR_like"/>
    <property type="match status" value="1"/>
</dbReference>
<evidence type="ECO:0000256" key="5">
    <source>
        <dbReference type="ARBA" id="ARBA00022989"/>
    </source>
</evidence>
<feature type="transmembrane region" description="Helical" evidence="8">
    <location>
        <begin position="318"/>
        <end position="341"/>
    </location>
</feature>
<dbReference type="GO" id="GO:0022857">
    <property type="term" value="F:transmembrane transporter activity"/>
    <property type="evidence" value="ECO:0007669"/>
    <property type="project" value="InterPro"/>
</dbReference>
<evidence type="ECO:0000313" key="11">
    <source>
        <dbReference type="Proteomes" id="UP000297496"/>
    </source>
</evidence>
<feature type="transmembrane region" description="Helical" evidence="8">
    <location>
        <begin position="279"/>
        <end position="297"/>
    </location>
</feature>
<comment type="subcellular location">
    <subcellularLocation>
        <location evidence="1">Cell membrane</location>
        <topology evidence="1">Multi-pass membrane protein</topology>
    </subcellularLocation>
</comment>
<dbReference type="PANTHER" id="PTHR42718">
    <property type="entry name" value="MAJOR FACILITATOR SUPERFAMILY MULTIDRUG TRANSPORTER MFSC"/>
    <property type="match status" value="1"/>
</dbReference>
<keyword evidence="6 8" id="KW-0472">Membrane</keyword>
<dbReference type="SUPFAM" id="SSF103473">
    <property type="entry name" value="MFS general substrate transporter"/>
    <property type="match status" value="1"/>
</dbReference>
<dbReference type="Pfam" id="PF07690">
    <property type="entry name" value="MFS_1"/>
    <property type="match status" value="1"/>
</dbReference>
<dbReference type="PROSITE" id="PS50850">
    <property type="entry name" value="MFS"/>
    <property type="match status" value="1"/>
</dbReference>
<dbReference type="AlphaFoldDB" id="A0A4Z1CEN6"/>
<feature type="transmembrane region" description="Helical" evidence="8">
    <location>
        <begin position="158"/>
        <end position="179"/>
    </location>
</feature>
<evidence type="ECO:0000256" key="3">
    <source>
        <dbReference type="ARBA" id="ARBA00022475"/>
    </source>
</evidence>